<dbReference type="AlphaFoldDB" id="A0A7S7RMC5"/>
<dbReference type="Proteomes" id="UP000593994">
    <property type="component" value="Chromosome"/>
</dbReference>
<proteinExistence type="predicted"/>
<organism evidence="1 2">
    <name type="scientific">Candidatus Sulfurimonas baltica</name>
    <dbReference type="NCBI Taxonomy" id="2740404"/>
    <lineage>
        <taxon>Bacteria</taxon>
        <taxon>Pseudomonadati</taxon>
        <taxon>Campylobacterota</taxon>
        <taxon>Epsilonproteobacteria</taxon>
        <taxon>Campylobacterales</taxon>
        <taxon>Sulfurimonadaceae</taxon>
        <taxon>Sulfurimonas</taxon>
    </lineage>
</organism>
<name>A0A7S7RMC5_9BACT</name>
<reference evidence="1 2" key="1">
    <citation type="submission" date="2020-05" db="EMBL/GenBank/DDBJ databases">
        <title>Sulfurimonas marisnigri, sp. nov., and Sulfurimonas baltica, sp. nov., manganese oxide reducing chemolithoautotrophs of the class Epsilonproteobacteria isolated from the pelagic redoxclines of the Black and Baltic Seas and emended description of the genus Sulfurimonas.</title>
        <authorList>
            <person name="Henkel J.V."/>
            <person name="Laudan C."/>
            <person name="Werner J."/>
            <person name="Neu T."/>
            <person name="Plewe S."/>
            <person name="Sproer C."/>
            <person name="Bunk B."/>
            <person name="Schulz-Vogt H.N."/>
        </authorList>
    </citation>
    <scope>NUCLEOTIDE SEQUENCE [LARGE SCALE GENOMIC DNA]</scope>
    <source>
        <strain evidence="1 2">GD2</strain>
    </source>
</reference>
<accession>A0A7S7RMC5</accession>
<keyword evidence="2" id="KW-1185">Reference proteome</keyword>
<gene>
    <name evidence="1" type="ORF">HUE88_08630</name>
</gene>
<dbReference type="KEGG" id="sbal:HUE88_08630"/>
<dbReference type="EMBL" id="CP054492">
    <property type="protein sequence ID" value="QOY51195.1"/>
    <property type="molecule type" value="Genomic_DNA"/>
</dbReference>
<dbReference type="RefSeq" id="WP_194368309.1">
    <property type="nucleotide sequence ID" value="NZ_CP054492.1"/>
</dbReference>
<protein>
    <submittedName>
        <fullName evidence="1">Uncharacterized protein</fullName>
    </submittedName>
</protein>
<evidence type="ECO:0000313" key="2">
    <source>
        <dbReference type="Proteomes" id="UP000593994"/>
    </source>
</evidence>
<evidence type="ECO:0000313" key="1">
    <source>
        <dbReference type="EMBL" id="QOY51195.1"/>
    </source>
</evidence>
<sequence length="81" mass="9492">MKKEYKIIFDMPKAYKSREVLNKLPSPISSQMTEIYNYAVKDYGFYLLDNLVDQKTVGEVMKIFIDEALKYSKSIKVVELT</sequence>